<dbReference type="RefSeq" id="WP_248861451.1">
    <property type="nucleotide sequence ID" value="NZ_CP086322.1"/>
</dbReference>
<dbReference type="Proteomes" id="UP000830115">
    <property type="component" value="Chromosome"/>
</dbReference>
<reference evidence="1" key="1">
    <citation type="submission" date="2021-10" db="EMBL/GenBank/DDBJ databases">
        <title>Streptomyces nigrumlapis sp.nov.,an antimicrobial producing actinobacterium isolated from Black Gobi rocks.</title>
        <authorList>
            <person name="Wen Y."/>
            <person name="Zhang W."/>
            <person name="Liu X.G."/>
        </authorList>
    </citation>
    <scope>NUCLEOTIDE SEQUENCE</scope>
    <source>
        <strain evidence="1">ST13-2-2</strain>
    </source>
</reference>
<organism evidence="1 2">
    <name type="scientific">Streptomyces halobius</name>
    <dbReference type="NCBI Taxonomy" id="2879846"/>
    <lineage>
        <taxon>Bacteria</taxon>
        <taxon>Bacillati</taxon>
        <taxon>Actinomycetota</taxon>
        <taxon>Actinomycetes</taxon>
        <taxon>Kitasatosporales</taxon>
        <taxon>Streptomycetaceae</taxon>
        <taxon>Streptomyces</taxon>
    </lineage>
</organism>
<proteinExistence type="predicted"/>
<accession>A0ABY4LYZ5</accession>
<evidence type="ECO:0000313" key="1">
    <source>
        <dbReference type="EMBL" id="UQA90690.1"/>
    </source>
</evidence>
<name>A0ABY4LYZ5_9ACTN</name>
<dbReference type="EMBL" id="CP086322">
    <property type="protein sequence ID" value="UQA90690.1"/>
    <property type="molecule type" value="Genomic_DNA"/>
</dbReference>
<gene>
    <name evidence="1" type="ORF">K9S39_01200</name>
</gene>
<protein>
    <submittedName>
        <fullName evidence="1">Uncharacterized protein</fullName>
    </submittedName>
</protein>
<sequence length="69" mass="7016">MSDLLISVLVIATAVRVFAPDAMRLARRGLAAGVRVGAASLAGHRPTVGPSCQHLEVALLLPADEGEGA</sequence>
<keyword evidence="2" id="KW-1185">Reference proteome</keyword>
<evidence type="ECO:0000313" key="2">
    <source>
        <dbReference type="Proteomes" id="UP000830115"/>
    </source>
</evidence>